<comment type="caution">
    <text evidence="2">The sequence shown here is derived from an EMBL/GenBank/DDBJ whole genome shotgun (WGS) entry which is preliminary data.</text>
</comment>
<reference evidence="2" key="1">
    <citation type="journal article" date="2023" name="Mol. Phylogenet. Evol.">
        <title>Genome-scale phylogeny and comparative genomics of the fungal order Sordariales.</title>
        <authorList>
            <person name="Hensen N."/>
            <person name="Bonometti L."/>
            <person name="Westerberg I."/>
            <person name="Brannstrom I.O."/>
            <person name="Guillou S."/>
            <person name="Cros-Aarteil S."/>
            <person name="Calhoun S."/>
            <person name="Haridas S."/>
            <person name="Kuo A."/>
            <person name="Mondo S."/>
            <person name="Pangilinan J."/>
            <person name="Riley R."/>
            <person name="LaButti K."/>
            <person name="Andreopoulos B."/>
            <person name="Lipzen A."/>
            <person name="Chen C."/>
            <person name="Yan M."/>
            <person name="Daum C."/>
            <person name="Ng V."/>
            <person name="Clum A."/>
            <person name="Steindorff A."/>
            <person name="Ohm R.A."/>
            <person name="Martin F."/>
            <person name="Silar P."/>
            <person name="Natvig D.O."/>
            <person name="Lalanne C."/>
            <person name="Gautier V."/>
            <person name="Ament-Velasquez S.L."/>
            <person name="Kruys A."/>
            <person name="Hutchinson M.I."/>
            <person name="Powell A.J."/>
            <person name="Barry K."/>
            <person name="Miller A.N."/>
            <person name="Grigoriev I.V."/>
            <person name="Debuchy R."/>
            <person name="Gladieux P."/>
            <person name="Hiltunen Thoren M."/>
            <person name="Johannesson H."/>
        </authorList>
    </citation>
    <scope>NUCLEOTIDE SEQUENCE</scope>
    <source>
        <strain evidence="2">PSN243</strain>
    </source>
</reference>
<sequence>MPPGPANGRPSKTELPLRASRPSSQAQGPAQKPSGNPTAPPALWPSRRSKEQNWIPSSVVAPIRRWLVWLSWHAERTPVLSLESSGRIDSSRLKFSFHFAVSPSFLHEEISVAWHQVLLLLVIYQQPAMTQSHDRHFRTTVCPFTGPRLLHPALLEKNASRSSAPKPLAAPHPPFRSPNDDATWLVEGLTSCLEPRACHIAC</sequence>
<gene>
    <name evidence="2" type="ORF">QBC34DRAFT_388434</name>
</gene>
<accession>A0AAV9H5Z6</accession>
<dbReference type="AlphaFoldDB" id="A0AAV9H5Z6"/>
<dbReference type="Proteomes" id="UP001321760">
    <property type="component" value="Unassembled WGS sequence"/>
</dbReference>
<evidence type="ECO:0000313" key="3">
    <source>
        <dbReference type="Proteomes" id="UP001321760"/>
    </source>
</evidence>
<organism evidence="2 3">
    <name type="scientific">Podospora aff. communis PSN243</name>
    <dbReference type="NCBI Taxonomy" id="3040156"/>
    <lineage>
        <taxon>Eukaryota</taxon>
        <taxon>Fungi</taxon>
        <taxon>Dikarya</taxon>
        <taxon>Ascomycota</taxon>
        <taxon>Pezizomycotina</taxon>
        <taxon>Sordariomycetes</taxon>
        <taxon>Sordariomycetidae</taxon>
        <taxon>Sordariales</taxon>
        <taxon>Podosporaceae</taxon>
        <taxon>Podospora</taxon>
    </lineage>
</organism>
<feature type="compositionally biased region" description="Polar residues" evidence="1">
    <location>
        <begin position="21"/>
        <end position="37"/>
    </location>
</feature>
<keyword evidence="3" id="KW-1185">Reference proteome</keyword>
<feature type="region of interest" description="Disordered" evidence="1">
    <location>
        <begin position="1"/>
        <end position="49"/>
    </location>
</feature>
<dbReference type="EMBL" id="MU865913">
    <property type="protein sequence ID" value="KAK4455950.1"/>
    <property type="molecule type" value="Genomic_DNA"/>
</dbReference>
<evidence type="ECO:0000256" key="1">
    <source>
        <dbReference type="SAM" id="MobiDB-lite"/>
    </source>
</evidence>
<evidence type="ECO:0000313" key="2">
    <source>
        <dbReference type="EMBL" id="KAK4455950.1"/>
    </source>
</evidence>
<reference evidence="2" key="2">
    <citation type="submission" date="2023-05" db="EMBL/GenBank/DDBJ databases">
        <authorList>
            <consortium name="Lawrence Berkeley National Laboratory"/>
            <person name="Steindorff A."/>
            <person name="Hensen N."/>
            <person name="Bonometti L."/>
            <person name="Westerberg I."/>
            <person name="Brannstrom I.O."/>
            <person name="Guillou S."/>
            <person name="Cros-Aarteil S."/>
            <person name="Calhoun S."/>
            <person name="Haridas S."/>
            <person name="Kuo A."/>
            <person name="Mondo S."/>
            <person name="Pangilinan J."/>
            <person name="Riley R."/>
            <person name="Labutti K."/>
            <person name="Andreopoulos B."/>
            <person name="Lipzen A."/>
            <person name="Chen C."/>
            <person name="Yanf M."/>
            <person name="Daum C."/>
            <person name="Ng V."/>
            <person name="Clum A."/>
            <person name="Ohm R."/>
            <person name="Martin F."/>
            <person name="Silar P."/>
            <person name="Natvig D."/>
            <person name="Lalanne C."/>
            <person name="Gautier V."/>
            <person name="Ament-Velasquez S.L."/>
            <person name="Kruys A."/>
            <person name="Hutchinson M.I."/>
            <person name="Powell A.J."/>
            <person name="Barry K."/>
            <person name="Miller A.N."/>
            <person name="Grigoriev I.V."/>
            <person name="Debuchy R."/>
            <person name="Gladieux P."/>
            <person name="Thoren M.H."/>
            <person name="Johannesson H."/>
        </authorList>
    </citation>
    <scope>NUCLEOTIDE SEQUENCE</scope>
    <source>
        <strain evidence="2">PSN243</strain>
    </source>
</reference>
<protein>
    <submittedName>
        <fullName evidence="2">Uncharacterized protein</fullName>
    </submittedName>
</protein>
<proteinExistence type="predicted"/>
<name>A0AAV9H5Z6_9PEZI</name>